<dbReference type="InterPro" id="IPR052198">
    <property type="entry name" value="IorB_Oxidoreductase"/>
</dbReference>
<reference evidence="3" key="1">
    <citation type="journal article" date="2020" name="mSystems">
        <title>Genome- and Community-Level Interaction Insights into Carbon Utilization and Element Cycling Functions of Hydrothermarchaeota in Hydrothermal Sediment.</title>
        <authorList>
            <person name="Zhou Z."/>
            <person name="Liu Y."/>
            <person name="Xu W."/>
            <person name="Pan J."/>
            <person name="Luo Z.H."/>
            <person name="Li M."/>
        </authorList>
    </citation>
    <scope>NUCLEOTIDE SEQUENCE [LARGE SCALE GENOMIC DNA]</scope>
    <source>
        <strain evidence="3">HyVt-527</strain>
    </source>
</reference>
<sequence>MKYDMILAGVGGQGVLSVSAIIASGAMKEGLFVKQSEVHGMSQRGGAVYTNLRLSDQPIYSDLIAKGTAAMVLSMEPLESLRYLDYLREDGYLITSEAPEKNIPDYPDLDELLTQIRQLPNAITIDAHRLALQAGSGRATNMVLAGAASHYLPIKQETMKQFIRELFARKGEKVVDINLKAFDLGREAAKP</sequence>
<dbReference type="EMBL" id="DROD01000368">
    <property type="protein sequence ID" value="HHJ52596.1"/>
    <property type="molecule type" value="Genomic_DNA"/>
</dbReference>
<organism evidence="3">
    <name type="scientific">Caldithrix abyssi</name>
    <dbReference type="NCBI Taxonomy" id="187145"/>
    <lineage>
        <taxon>Bacteria</taxon>
        <taxon>Pseudomonadati</taxon>
        <taxon>Calditrichota</taxon>
        <taxon>Calditrichia</taxon>
        <taxon>Calditrichales</taxon>
        <taxon>Calditrichaceae</taxon>
        <taxon>Caldithrix</taxon>
    </lineage>
</organism>
<comment type="caution">
    <text evidence="3">The sequence shown here is derived from an EMBL/GenBank/DDBJ whole genome shotgun (WGS) entry which is preliminary data.</text>
</comment>
<dbReference type="SUPFAM" id="SSF53323">
    <property type="entry name" value="Pyruvate-ferredoxin oxidoreductase, PFOR, domain III"/>
    <property type="match status" value="1"/>
</dbReference>
<dbReference type="PANTHER" id="PTHR43854">
    <property type="entry name" value="INDOLEPYRUVATE OXIDOREDUCTASE SUBUNIT IORB"/>
    <property type="match status" value="1"/>
</dbReference>
<dbReference type="GO" id="GO:0016903">
    <property type="term" value="F:oxidoreductase activity, acting on the aldehyde or oxo group of donors"/>
    <property type="evidence" value="ECO:0007669"/>
    <property type="project" value="InterPro"/>
</dbReference>
<proteinExistence type="predicted"/>
<accession>A0A7V5PPA5</accession>
<keyword evidence="1" id="KW-0560">Oxidoreductase</keyword>
<gene>
    <name evidence="3" type="ORF">ENJ89_05335</name>
</gene>
<dbReference type="AlphaFoldDB" id="A0A7V5PPA5"/>
<feature type="domain" description="Pyruvate/ketoisovalerate oxidoreductase catalytic" evidence="2">
    <location>
        <begin position="11"/>
        <end position="187"/>
    </location>
</feature>
<evidence type="ECO:0000259" key="2">
    <source>
        <dbReference type="Pfam" id="PF01558"/>
    </source>
</evidence>
<dbReference type="Gene3D" id="3.40.920.10">
    <property type="entry name" value="Pyruvate-ferredoxin oxidoreductase, PFOR, domain III"/>
    <property type="match status" value="1"/>
</dbReference>
<dbReference type="InterPro" id="IPR019752">
    <property type="entry name" value="Pyrv/ketoisovalerate_OxRed_cat"/>
</dbReference>
<evidence type="ECO:0000313" key="3">
    <source>
        <dbReference type="EMBL" id="HHJ52596.1"/>
    </source>
</evidence>
<name>A0A7V5PPA5_CALAY</name>
<dbReference type="PANTHER" id="PTHR43854:SF1">
    <property type="entry name" value="INDOLEPYRUVATE OXIDOREDUCTASE SUBUNIT IORB"/>
    <property type="match status" value="1"/>
</dbReference>
<dbReference type="Proteomes" id="UP000886124">
    <property type="component" value="Unassembled WGS sequence"/>
</dbReference>
<dbReference type="InterPro" id="IPR002869">
    <property type="entry name" value="Pyrv_flavodox_OxRed_cen"/>
</dbReference>
<dbReference type="NCBIfam" id="NF005324">
    <property type="entry name" value="PRK06853.1-4"/>
    <property type="match status" value="1"/>
</dbReference>
<protein>
    <submittedName>
        <fullName evidence="3">Indolepyruvate oxidoreductase subunit beta</fullName>
    </submittedName>
</protein>
<dbReference type="Pfam" id="PF01558">
    <property type="entry name" value="POR"/>
    <property type="match status" value="1"/>
</dbReference>
<evidence type="ECO:0000256" key="1">
    <source>
        <dbReference type="ARBA" id="ARBA00023002"/>
    </source>
</evidence>